<reference evidence="4" key="1">
    <citation type="submission" date="2024-02" db="EMBL/GenBank/DDBJ databases">
        <authorList>
            <consortium name="ELIXIR-Norway"/>
            <consortium name="Elixir Norway"/>
        </authorList>
    </citation>
    <scope>NUCLEOTIDE SEQUENCE</scope>
</reference>
<dbReference type="PANTHER" id="PTHR21726:SF61">
    <property type="entry name" value="DNAA INITIATOR-ASSOCIATING PROTEIN"/>
    <property type="match status" value="1"/>
</dbReference>
<gene>
    <name evidence="4" type="ORF">CSSPTR1EN2_LOCUS11424</name>
</gene>
<feature type="compositionally biased region" description="Polar residues" evidence="1">
    <location>
        <begin position="742"/>
        <end position="753"/>
    </location>
</feature>
<feature type="region of interest" description="Disordered" evidence="1">
    <location>
        <begin position="553"/>
        <end position="573"/>
    </location>
</feature>
<keyword evidence="5" id="KW-1185">Reference proteome</keyword>
<feature type="region of interest" description="Disordered" evidence="1">
    <location>
        <begin position="731"/>
        <end position="773"/>
    </location>
</feature>
<feature type="region of interest" description="Disordered" evidence="1">
    <location>
        <begin position="326"/>
        <end position="395"/>
    </location>
</feature>
<feature type="domain" description="DUF4378" evidence="2">
    <location>
        <begin position="1173"/>
        <end position="1359"/>
    </location>
</feature>
<name>A0ABP0U4Q2_9BRYO</name>
<evidence type="ECO:0000313" key="5">
    <source>
        <dbReference type="Proteomes" id="UP001497512"/>
    </source>
</evidence>
<accession>A0ABP0U4Q2</accession>
<evidence type="ECO:0000256" key="1">
    <source>
        <dbReference type="SAM" id="MobiDB-lite"/>
    </source>
</evidence>
<organism evidence="4 5">
    <name type="scientific">Sphagnum troendelagicum</name>
    <dbReference type="NCBI Taxonomy" id="128251"/>
    <lineage>
        <taxon>Eukaryota</taxon>
        <taxon>Viridiplantae</taxon>
        <taxon>Streptophyta</taxon>
        <taxon>Embryophyta</taxon>
        <taxon>Bryophyta</taxon>
        <taxon>Sphagnophytina</taxon>
        <taxon>Sphagnopsida</taxon>
        <taxon>Sphagnales</taxon>
        <taxon>Sphagnaceae</taxon>
        <taxon>Sphagnum</taxon>
    </lineage>
</organism>
<dbReference type="PANTHER" id="PTHR21726">
    <property type="entry name" value="PHOSPHATIDYLINOSITOL N-ACETYLGLUCOSAMINYLTRANSFERASE SUBUNIT P DOWN SYNDROME CRITICAL REGION PROTEIN 5 -RELATED"/>
    <property type="match status" value="1"/>
</dbReference>
<feature type="compositionally biased region" description="Low complexity" evidence="1">
    <location>
        <begin position="98"/>
        <end position="109"/>
    </location>
</feature>
<feature type="compositionally biased region" description="Polar residues" evidence="1">
    <location>
        <begin position="559"/>
        <end position="572"/>
    </location>
</feature>
<feature type="region of interest" description="Disordered" evidence="1">
    <location>
        <begin position="486"/>
        <end position="506"/>
    </location>
</feature>
<dbReference type="Pfam" id="PF14383">
    <property type="entry name" value="VARLMGL"/>
    <property type="match status" value="1"/>
</dbReference>
<dbReference type="InterPro" id="IPR025486">
    <property type="entry name" value="DUF4378"/>
</dbReference>
<feature type="compositionally biased region" description="Polar residues" evidence="1">
    <location>
        <begin position="326"/>
        <end position="337"/>
    </location>
</feature>
<feature type="compositionally biased region" description="Low complexity" evidence="1">
    <location>
        <begin position="352"/>
        <end position="365"/>
    </location>
</feature>
<sequence length="1371" mass="150878">MIMGVNELAELHRTPSLNHVSAQSPRVGGCVGTFFHMFDWNPGKKVFTTKRLPADRLEEEYYVRRERSFKESNAKLQNSMQNEDSKREVVMRALPVNSSSTCSGSPESGKSSEDPNKRVPGVVARLMGLESLPKASAAAALMTLDAEEEVSSEGLLHGTEPLSPSPVLLQELLWHEGFRKPRNHLLKEKLPRFSKKLTDQKQDAESPRKKASAVARAQHSGGPYVDPKLPKPPSHRKSQLGATSKQTFLSRLTQCEPILLPSKAHNQLVSSSSMRLSPSSSSSFGSSSKRTAKLLEAAAAKILEPSMHSSSSRLLTSPAQSCRYTQSESGLSINSERQGGGSFSHWRGGSGLYSSSSSSKISRTESMARSWNGKEEQDVGEISGRNSEPGSLKPLRRVRGSAVSYHDLISQKEEQASKWRFQTALAAHAEEAAVLPSPRPPLVRKPLNQASAGVSETTTASSAKHVLGTHEASIRRFKTELGGVKTPKSSTVVAKKGSNNHSRSKSEASDLIMVVHHGGRKAGSKAMQAEVAAATSLRTELSLADHDEIIATKDCSHPNPETTSLSQETAATRSWVEEEVTRLMSSGMGKADFANDSFRSADVAVNKKLSGSGRPPPPPHDGFGHHASLWGLKVKPGKQEKDAGSPGNRVFPIEKVVGSQTDFQQVQPDNVVVPAAAAKAMMTGSGGSFLRYSWPFNLPKPSDKKEGQEKGEGLVLKRPENVFMRSILRRQTAAPCEETGPQKHTAQKTFSTTSRKEGRIQQENGAAQNSMRNAVREQTAGVLQPEAHLVALDTLLSIDSNVVCCENLSHNSDKEETSLALVPNRKFDRIEHSPNMRARSIDEVFPELPMEGSVADMTEKQFLRFDSQGHEKASCDCQSGEKFVFGRSPDIFVTEQHLGLFPSSPLIDYETVFFPEREIHSNLEHLFSMGSDGSNSPFFNREPTVRVTATTQERSNLKYPQEHKKLSAGDIAHGVEADLDTCSTRMNCDTSVTPDHCLEMQMMHVNAGWSGEDDVSPILLQKFNKNSPVSTKILKTAECQLASLSSSVEECGQPSPVSVLESHFLDDSPTTPETSLLIETEQQRDEGGLQEDTSSSSCCGVVSGIQVLDKRQQEEEKAVQLKMGTSQRNEGENIRQALLTISRYYNIDISNIRLEGATSSPVPQQESPQDYEKDYVREILEASRCWERNKGAATRSSRNWVLPQLPVALDHSLFDKLEFGSNEVSEQTRMGSKKKHWSDIAGQHQYQGSGGSSCRCNRKLLFDSMNEALVLQFDCEYCACVEPWMNVQISIRPRSFGPRLVADVYRKLCEWSELADDLVDNLIEQDMSVAGGKWTDFSQEVVEVGLDVERILLKFMIEELVDDVHHLQRGS</sequence>
<feature type="region of interest" description="Disordered" evidence="1">
    <location>
        <begin position="187"/>
        <end position="245"/>
    </location>
</feature>
<dbReference type="Pfam" id="PF14309">
    <property type="entry name" value="DUF4378"/>
    <property type="match status" value="1"/>
</dbReference>
<evidence type="ECO:0000313" key="4">
    <source>
        <dbReference type="EMBL" id="CAK9212813.1"/>
    </source>
</evidence>
<feature type="domain" description="DUF3741" evidence="3">
    <location>
        <begin position="112"/>
        <end position="135"/>
    </location>
</feature>
<feature type="compositionally biased region" description="Basic and acidic residues" evidence="1">
    <location>
        <begin position="187"/>
        <end position="208"/>
    </location>
</feature>
<dbReference type="InterPro" id="IPR032795">
    <property type="entry name" value="DUF3741-assoc"/>
</dbReference>
<evidence type="ECO:0000259" key="3">
    <source>
        <dbReference type="Pfam" id="PF14383"/>
    </source>
</evidence>
<feature type="compositionally biased region" description="Polar residues" evidence="1">
    <location>
        <begin position="761"/>
        <end position="772"/>
    </location>
</feature>
<evidence type="ECO:0008006" key="6">
    <source>
        <dbReference type="Google" id="ProtNLM"/>
    </source>
</evidence>
<dbReference type="Proteomes" id="UP001497512">
    <property type="component" value="Chromosome 19"/>
</dbReference>
<feature type="region of interest" description="Disordered" evidence="1">
    <location>
        <begin position="96"/>
        <end position="118"/>
    </location>
</feature>
<evidence type="ECO:0000259" key="2">
    <source>
        <dbReference type="Pfam" id="PF14309"/>
    </source>
</evidence>
<proteinExistence type="predicted"/>
<protein>
    <recommendedName>
        <fullName evidence="6">DUF4378 domain-containing protein</fullName>
    </recommendedName>
</protein>
<dbReference type="EMBL" id="OZ019911">
    <property type="protein sequence ID" value="CAK9212813.1"/>
    <property type="molecule type" value="Genomic_DNA"/>
</dbReference>
<feature type="compositionally biased region" description="Polar residues" evidence="1">
    <location>
        <begin position="487"/>
        <end position="501"/>
    </location>
</feature>